<dbReference type="Pfam" id="PF00302">
    <property type="entry name" value="CAT"/>
    <property type="match status" value="1"/>
</dbReference>
<dbReference type="InterPro" id="IPR001707">
    <property type="entry name" value="Cmp_AcTrfase"/>
</dbReference>
<dbReference type="OrthoDB" id="9801766at2"/>
<dbReference type="SMART" id="SM01059">
    <property type="entry name" value="CAT"/>
    <property type="match status" value="1"/>
</dbReference>
<accession>A0A1X7EZB1</accession>
<proteinExistence type="predicted"/>
<dbReference type="RefSeq" id="WP_085104642.1">
    <property type="nucleotide sequence ID" value="NZ_FWZU01000008.1"/>
</dbReference>
<dbReference type="EMBL" id="FWZU01000008">
    <property type="protein sequence ID" value="SMF42970.1"/>
    <property type="molecule type" value="Genomic_DNA"/>
</dbReference>
<dbReference type="STRING" id="1519643.SAMN06295933_3517"/>
<sequence>MKNDILESALNTNSVMRNLDMESWERRDHFTFFQNLKSCNYGVTIQQDVTELLKFRENIKDSGESIRFSDVLYFFAMKSVNAIPEFMTRIVDGKPVIFDKVHPAFTYISKGCTLHSNCLAKYADNYAQQAKNIEISRLNTDKNPTLTPENGEKQNLIYFSIAVGIPFTSLSNPWGDCNIDSVPRIIFGQVTESETGKKILPVSIELLHSLADGKHVAEFFRLFGEMCTNPEKHINI</sequence>
<gene>
    <name evidence="1" type="ORF">SAMN06295933_3517</name>
</gene>
<reference evidence="2" key="1">
    <citation type="submission" date="2017-04" db="EMBL/GenBank/DDBJ databases">
        <authorList>
            <person name="Varghese N."/>
            <person name="Submissions S."/>
        </authorList>
    </citation>
    <scope>NUCLEOTIDE SEQUENCE [LARGE SCALE GENOMIC DNA]</scope>
    <source>
        <strain evidence="2">K3S</strain>
    </source>
</reference>
<dbReference type="Proteomes" id="UP000192906">
    <property type="component" value="Unassembled WGS sequence"/>
</dbReference>
<dbReference type="AlphaFoldDB" id="A0A1X7EZB1"/>
<dbReference type="InterPro" id="IPR023213">
    <property type="entry name" value="CAT-like_dom_sf"/>
</dbReference>
<evidence type="ECO:0000313" key="2">
    <source>
        <dbReference type="Proteomes" id="UP000192906"/>
    </source>
</evidence>
<protein>
    <submittedName>
        <fullName evidence="1">Chloramphenicol O-acetyltransferase type A</fullName>
    </submittedName>
</protein>
<dbReference type="PANTHER" id="PTHR38474:SF1">
    <property type="entry name" value="SLR0299 PROTEIN"/>
    <property type="match status" value="1"/>
</dbReference>
<dbReference type="PANTHER" id="PTHR38474">
    <property type="entry name" value="SLR0299 PROTEIN"/>
    <property type="match status" value="1"/>
</dbReference>
<keyword evidence="2" id="KW-1185">Reference proteome</keyword>
<dbReference type="Gene3D" id="3.30.559.10">
    <property type="entry name" value="Chloramphenicol acetyltransferase-like domain"/>
    <property type="match status" value="1"/>
</dbReference>
<name>A0A1X7EZB1_9BACT</name>
<evidence type="ECO:0000313" key="1">
    <source>
        <dbReference type="EMBL" id="SMF42970.1"/>
    </source>
</evidence>
<dbReference type="SUPFAM" id="SSF52777">
    <property type="entry name" value="CoA-dependent acyltransferases"/>
    <property type="match status" value="1"/>
</dbReference>
<keyword evidence="1" id="KW-0808">Transferase</keyword>
<organism evidence="1 2">
    <name type="scientific">Desulfovibrio gilichinskyi</name>
    <dbReference type="NCBI Taxonomy" id="1519643"/>
    <lineage>
        <taxon>Bacteria</taxon>
        <taxon>Pseudomonadati</taxon>
        <taxon>Thermodesulfobacteriota</taxon>
        <taxon>Desulfovibrionia</taxon>
        <taxon>Desulfovibrionales</taxon>
        <taxon>Desulfovibrionaceae</taxon>
        <taxon>Desulfovibrio</taxon>
    </lineage>
</organism>
<dbReference type="GO" id="GO:0008811">
    <property type="term" value="F:chloramphenicol O-acetyltransferase activity"/>
    <property type="evidence" value="ECO:0007669"/>
    <property type="project" value="InterPro"/>
</dbReference>